<accession>A0A0A9D9X6</accession>
<reference evidence="2" key="2">
    <citation type="journal article" date="2015" name="Data Brief">
        <title>Shoot transcriptome of the giant reed, Arundo donax.</title>
        <authorList>
            <person name="Barrero R.A."/>
            <person name="Guerrero F.D."/>
            <person name="Moolhuijzen P."/>
            <person name="Goolsby J.A."/>
            <person name="Tidwell J."/>
            <person name="Bellgard S.E."/>
            <person name="Bellgard M.I."/>
        </authorList>
    </citation>
    <scope>NUCLEOTIDE SEQUENCE</scope>
    <source>
        <tissue evidence="2">Shoot tissue taken approximately 20 cm above the soil surface</tissue>
    </source>
</reference>
<dbReference type="EMBL" id="GBRH01214412">
    <property type="protein sequence ID" value="JAD83483.1"/>
    <property type="molecule type" value="Transcribed_RNA"/>
</dbReference>
<evidence type="ECO:0000256" key="1">
    <source>
        <dbReference type="SAM" id="Phobius"/>
    </source>
</evidence>
<feature type="transmembrane region" description="Helical" evidence="1">
    <location>
        <begin position="55"/>
        <end position="74"/>
    </location>
</feature>
<reference evidence="2" key="1">
    <citation type="submission" date="2014-09" db="EMBL/GenBank/DDBJ databases">
        <authorList>
            <person name="Magalhaes I.L.F."/>
            <person name="Oliveira U."/>
            <person name="Santos F.R."/>
            <person name="Vidigal T.H.D.A."/>
            <person name="Brescovit A.D."/>
            <person name="Santos A.J."/>
        </authorList>
    </citation>
    <scope>NUCLEOTIDE SEQUENCE</scope>
    <source>
        <tissue evidence="2">Shoot tissue taken approximately 20 cm above the soil surface</tissue>
    </source>
</reference>
<feature type="transmembrane region" description="Helical" evidence="1">
    <location>
        <begin position="12"/>
        <end position="34"/>
    </location>
</feature>
<keyword evidence="1" id="KW-0812">Transmembrane</keyword>
<dbReference type="SUPFAM" id="SSF103473">
    <property type="entry name" value="MFS general substrate transporter"/>
    <property type="match status" value="1"/>
</dbReference>
<protein>
    <submittedName>
        <fullName evidence="2">Uncharacterized protein</fullName>
    </submittedName>
</protein>
<dbReference type="AlphaFoldDB" id="A0A0A9D9X6"/>
<proteinExistence type="predicted"/>
<feature type="transmembrane region" description="Helical" evidence="1">
    <location>
        <begin position="86"/>
        <end position="110"/>
    </location>
</feature>
<name>A0A0A9D9X6_ARUDO</name>
<keyword evidence="1" id="KW-0472">Membrane</keyword>
<sequence>MAYLSGVKLSFALYSAAMVKSALAITTITGICLLQNNSVCQEQRGTANGISTTAMLFFKSIAPIGAGALFSLAQKRQDATFLPGDQVVFVMLNLVALLGLVFTFEPFLVLPTAQDQSH</sequence>
<keyword evidence="1" id="KW-1133">Transmembrane helix</keyword>
<organism evidence="2">
    <name type="scientific">Arundo donax</name>
    <name type="common">Giant reed</name>
    <name type="synonym">Donax arundinaceus</name>
    <dbReference type="NCBI Taxonomy" id="35708"/>
    <lineage>
        <taxon>Eukaryota</taxon>
        <taxon>Viridiplantae</taxon>
        <taxon>Streptophyta</taxon>
        <taxon>Embryophyta</taxon>
        <taxon>Tracheophyta</taxon>
        <taxon>Spermatophyta</taxon>
        <taxon>Magnoliopsida</taxon>
        <taxon>Liliopsida</taxon>
        <taxon>Poales</taxon>
        <taxon>Poaceae</taxon>
        <taxon>PACMAD clade</taxon>
        <taxon>Arundinoideae</taxon>
        <taxon>Arundineae</taxon>
        <taxon>Arundo</taxon>
    </lineage>
</organism>
<dbReference type="InterPro" id="IPR036259">
    <property type="entry name" value="MFS_trans_sf"/>
</dbReference>
<evidence type="ECO:0000313" key="2">
    <source>
        <dbReference type="EMBL" id="JAD83483.1"/>
    </source>
</evidence>